<dbReference type="GeneID" id="17086809"/>
<accession>M2XWZ1</accession>
<dbReference type="AlphaFoldDB" id="M2XWZ1"/>
<dbReference type="Proteomes" id="UP000030680">
    <property type="component" value="Unassembled WGS sequence"/>
</dbReference>
<dbReference type="Gramene" id="EME27929">
    <property type="protein sequence ID" value="EME27929"/>
    <property type="gene ID" value="Gasu_45910"/>
</dbReference>
<name>M2XWZ1_GALSU</name>
<reference evidence="2" key="1">
    <citation type="journal article" date="2013" name="Science">
        <title>Gene transfer from bacteria and archaea facilitated evolution of an extremophilic eukaryote.</title>
        <authorList>
            <person name="Schonknecht G."/>
            <person name="Chen W.H."/>
            <person name="Ternes C.M."/>
            <person name="Barbier G.G."/>
            <person name="Shrestha R.P."/>
            <person name="Stanke M."/>
            <person name="Brautigam A."/>
            <person name="Baker B.J."/>
            <person name="Banfield J.F."/>
            <person name="Garavito R.M."/>
            <person name="Carr K."/>
            <person name="Wilkerson C."/>
            <person name="Rensing S.A."/>
            <person name="Gagneul D."/>
            <person name="Dickenson N.E."/>
            <person name="Oesterhelt C."/>
            <person name="Lercher M.J."/>
            <person name="Weber A.P."/>
        </authorList>
    </citation>
    <scope>NUCLEOTIDE SEQUENCE [LARGE SCALE GENOMIC DNA]</scope>
    <source>
        <strain evidence="2">074W</strain>
    </source>
</reference>
<organism evidence="1 2">
    <name type="scientific">Galdieria sulphuraria</name>
    <name type="common">Red alga</name>
    <dbReference type="NCBI Taxonomy" id="130081"/>
    <lineage>
        <taxon>Eukaryota</taxon>
        <taxon>Rhodophyta</taxon>
        <taxon>Bangiophyceae</taxon>
        <taxon>Galdieriales</taxon>
        <taxon>Galdieriaceae</taxon>
        <taxon>Galdieria</taxon>
    </lineage>
</organism>
<evidence type="ECO:0000313" key="2">
    <source>
        <dbReference type="Proteomes" id="UP000030680"/>
    </source>
</evidence>
<dbReference type="EMBL" id="KB454526">
    <property type="protein sequence ID" value="EME27929.1"/>
    <property type="molecule type" value="Genomic_DNA"/>
</dbReference>
<protein>
    <submittedName>
        <fullName evidence="1">Uncharacterized protein</fullName>
    </submittedName>
</protein>
<evidence type="ECO:0000313" key="1">
    <source>
        <dbReference type="EMBL" id="EME27929.1"/>
    </source>
</evidence>
<dbReference type="KEGG" id="gsl:Gasu_45910"/>
<sequence>MSLLTFELGTFRYPAINRFLQLASLFNILLSSYARDVVLFLVRLGLFRENCTIIQHPKKMNNKNGLRDLDLDYIISEQSSHLPERNMCLESLNCKYLSGCGIDIFTKK</sequence>
<dbReference type="RefSeq" id="XP_005704449.1">
    <property type="nucleotide sequence ID" value="XM_005704392.1"/>
</dbReference>
<gene>
    <name evidence="1" type="ORF">Gasu_45910</name>
</gene>
<keyword evidence="2" id="KW-1185">Reference proteome</keyword>
<proteinExistence type="predicted"/>